<dbReference type="InterPro" id="IPR008906">
    <property type="entry name" value="HATC_C_dom"/>
</dbReference>
<dbReference type="EMBL" id="JH930713">
    <property type="protein sequence ID" value="EKM48814.1"/>
    <property type="molecule type" value="Genomic_DNA"/>
</dbReference>
<proteinExistence type="predicted"/>
<accession>K5VQI5</accession>
<reference evidence="7 8" key="1">
    <citation type="journal article" date="2012" name="BMC Genomics">
        <title>Comparative genomics of the white-rot fungi, Phanerochaete carnosa and P. chrysosporium, to elucidate the genetic basis of the distinct wood types they colonize.</title>
        <authorList>
            <person name="Suzuki H."/>
            <person name="MacDonald J."/>
            <person name="Syed K."/>
            <person name="Salamov A."/>
            <person name="Hori C."/>
            <person name="Aerts A."/>
            <person name="Henrissat B."/>
            <person name="Wiebenga A."/>
            <person name="vanKuyk P.A."/>
            <person name="Barry K."/>
            <person name="Lindquist E."/>
            <person name="LaButti K."/>
            <person name="Lapidus A."/>
            <person name="Lucas S."/>
            <person name="Coutinho P."/>
            <person name="Gong Y."/>
            <person name="Samejima M."/>
            <person name="Mahadevan R."/>
            <person name="Abou-Zaid M."/>
            <person name="de Vries R.P."/>
            <person name="Igarashi K."/>
            <person name="Yadav J.S."/>
            <person name="Grigoriev I.V."/>
            <person name="Master E.R."/>
        </authorList>
    </citation>
    <scope>NUCLEOTIDE SEQUENCE [LARGE SCALE GENOMIC DNA]</scope>
    <source>
        <strain evidence="7 8">HHB-10118-sp</strain>
    </source>
</reference>
<dbReference type="PANTHER" id="PTHR46481:SF10">
    <property type="entry name" value="ZINC FINGER BED DOMAIN-CONTAINING PROTEIN 39"/>
    <property type="match status" value="1"/>
</dbReference>
<dbReference type="HOGENOM" id="CLU_009123_6_1_1"/>
<dbReference type="InterPro" id="IPR012337">
    <property type="entry name" value="RNaseH-like_sf"/>
</dbReference>
<keyword evidence="8" id="KW-1185">Reference proteome</keyword>
<dbReference type="SUPFAM" id="SSF53098">
    <property type="entry name" value="Ribonuclease H-like"/>
    <property type="match status" value="1"/>
</dbReference>
<evidence type="ECO:0000313" key="7">
    <source>
        <dbReference type="EMBL" id="EKM48814.1"/>
    </source>
</evidence>
<keyword evidence="4" id="KW-0862">Zinc</keyword>
<dbReference type="GO" id="GO:0008270">
    <property type="term" value="F:zinc ion binding"/>
    <property type="evidence" value="ECO:0007669"/>
    <property type="project" value="UniProtKB-KW"/>
</dbReference>
<dbReference type="AlphaFoldDB" id="K5VQI5"/>
<dbReference type="KEGG" id="pco:PHACADRAFT_202362"/>
<dbReference type="GO" id="GO:0005634">
    <property type="term" value="C:nucleus"/>
    <property type="evidence" value="ECO:0007669"/>
    <property type="project" value="UniProtKB-SubCell"/>
</dbReference>
<comment type="subcellular location">
    <subcellularLocation>
        <location evidence="1">Nucleus</location>
    </subcellularLocation>
</comment>
<evidence type="ECO:0000256" key="5">
    <source>
        <dbReference type="ARBA" id="ARBA00023242"/>
    </source>
</evidence>
<gene>
    <name evidence="7" type="ORF">PHACADRAFT_202362</name>
</gene>
<dbReference type="InterPro" id="IPR052035">
    <property type="entry name" value="ZnF_BED_domain_contain"/>
</dbReference>
<dbReference type="Pfam" id="PF05699">
    <property type="entry name" value="Dimer_Tnp_hAT"/>
    <property type="match status" value="1"/>
</dbReference>
<keyword evidence="3" id="KW-0863">Zinc-finger</keyword>
<dbReference type="GeneID" id="18911857"/>
<evidence type="ECO:0000256" key="3">
    <source>
        <dbReference type="ARBA" id="ARBA00022771"/>
    </source>
</evidence>
<dbReference type="Proteomes" id="UP000008370">
    <property type="component" value="Unassembled WGS sequence"/>
</dbReference>
<keyword evidence="5" id="KW-0539">Nucleus</keyword>
<evidence type="ECO:0000256" key="2">
    <source>
        <dbReference type="ARBA" id="ARBA00022723"/>
    </source>
</evidence>
<protein>
    <recommendedName>
        <fullName evidence="6">HAT C-terminal dimerisation domain-containing protein</fullName>
    </recommendedName>
</protein>
<evidence type="ECO:0000256" key="1">
    <source>
        <dbReference type="ARBA" id="ARBA00004123"/>
    </source>
</evidence>
<evidence type="ECO:0000256" key="4">
    <source>
        <dbReference type="ARBA" id="ARBA00022833"/>
    </source>
</evidence>
<sequence>MDMAILQLLKDVETRWSSTYLMIDRAILLREAIEQFLYGSEFAELRKYSMNNEEWKALEVFHEILQVPHAFQQLLSSESTPTLISVLPAFEAMKLRWQEQQAKVSNAAGIIQQGLDKLEDYRDRNRSCNAYTLATVINPACKLEWFEQNTSPAEAAAAKNLFLAEMHKYKSKMAPSASAPAAAVIQTQQQKAYDILFKGKGKSPLAERSVEQEWYAYIAGPTDGFVDAITYWKASQTRFLTIYAIAMNILPIQASAVPCERVFSSGKITVTDRRNKIGGELMEALQILKFRFKQGHSLSFTHGLDIGEELKNLESRAEESPEEISSYLASLKYTAKSSTGGDQTGGTGKFLDDNARIRHVSTRFPPYFASGHGAIPDADESQA</sequence>
<name>K5VQI5_PHACS</name>
<dbReference type="OrthoDB" id="2752641at2759"/>
<feature type="domain" description="HAT C-terminal dimerisation" evidence="6">
    <location>
        <begin position="225"/>
        <end position="289"/>
    </location>
</feature>
<dbReference type="InParanoid" id="K5VQI5"/>
<keyword evidence="2" id="KW-0479">Metal-binding</keyword>
<dbReference type="PANTHER" id="PTHR46481">
    <property type="entry name" value="ZINC FINGER BED DOMAIN-CONTAINING PROTEIN 4"/>
    <property type="match status" value="1"/>
</dbReference>
<evidence type="ECO:0000313" key="8">
    <source>
        <dbReference type="Proteomes" id="UP000008370"/>
    </source>
</evidence>
<dbReference type="RefSeq" id="XP_007402635.1">
    <property type="nucleotide sequence ID" value="XM_007402573.1"/>
</dbReference>
<organism evidence="7 8">
    <name type="scientific">Phanerochaete carnosa (strain HHB-10118-sp)</name>
    <name type="common">White-rot fungus</name>
    <name type="synonym">Peniophora carnosa</name>
    <dbReference type="NCBI Taxonomy" id="650164"/>
    <lineage>
        <taxon>Eukaryota</taxon>
        <taxon>Fungi</taxon>
        <taxon>Dikarya</taxon>
        <taxon>Basidiomycota</taxon>
        <taxon>Agaricomycotina</taxon>
        <taxon>Agaricomycetes</taxon>
        <taxon>Polyporales</taxon>
        <taxon>Phanerochaetaceae</taxon>
        <taxon>Phanerochaete</taxon>
    </lineage>
</organism>
<evidence type="ECO:0000259" key="6">
    <source>
        <dbReference type="Pfam" id="PF05699"/>
    </source>
</evidence>
<dbReference type="GO" id="GO:0046983">
    <property type="term" value="F:protein dimerization activity"/>
    <property type="evidence" value="ECO:0007669"/>
    <property type="project" value="InterPro"/>
</dbReference>